<name>A0A7W5V6M4_9ACTN</name>
<feature type="domain" description="Adenylosuccinate lyase C-terminal" evidence="4">
    <location>
        <begin position="431"/>
        <end position="500"/>
    </location>
</feature>
<dbReference type="Gene3D" id="1.10.275.10">
    <property type="entry name" value="Fumarase/aspartase (N-terminal domain)"/>
    <property type="match status" value="1"/>
</dbReference>
<dbReference type="InterPro" id="IPR020557">
    <property type="entry name" value="Fumarate_lyase_CS"/>
</dbReference>
<feature type="region of interest" description="Disordered" evidence="3">
    <location>
        <begin position="213"/>
        <end position="280"/>
    </location>
</feature>
<reference evidence="5 6" key="1">
    <citation type="submission" date="2020-08" db="EMBL/GenBank/DDBJ databases">
        <title>Sequencing the genomes of 1000 actinobacteria strains.</title>
        <authorList>
            <person name="Klenk H.-P."/>
        </authorList>
    </citation>
    <scope>NUCLEOTIDE SEQUENCE [LARGE SCALE GENOMIC DNA]</scope>
    <source>
        <strain evidence="5 6">DSM 44320</strain>
    </source>
</reference>
<dbReference type="Gene3D" id="1.20.200.10">
    <property type="entry name" value="Fumarase/aspartase (Central domain)"/>
    <property type="match status" value="1"/>
</dbReference>
<comment type="similarity">
    <text evidence="2">Belongs to the class-II fumarase/aspartase family.</text>
</comment>
<evidence type="ECO:0000313" key="5">
    <source>
        <dbReference type="EMBL" id="MBB3725865.1"/>
    </source>
</evidence>
<feature type="compositionally biased region" description="Gly residues" evidence="3">
    <location>
        <begin position="238"/>
        <end position="250"/>
    </location>
</feature>
<dbReference type="SUPFAM" id="SSF48557">
    <property type="entry name" value="L-aspartase-like"/>
    <property type="match status" value="2"/>
</dbReference>
<dbReference type="Proteomes" id="UP000579945">
    <property type="component" value="Unassembled WGS sequence"/>
</dbReference>
<dbReference type="PANTHER" id="PTHR43172">
    <property type="entry name" value="ADENYLOSUCCINATE LYASE"/>
    <property type="match status" value="1"/>
</dbReference>
<dbReference type="GO" id="GO:0016829">
    <property type="term" value="F:lyase activity"/>
    <property type="evidence" value="ECO:0007669"/>
    <property type="project" value="UniProtKB-KW"/>
</dbReference>
<dbReference type="Gene3D" id="1.10.40.30">
    <property type="entry name" value="Fumarase/aspartase (C-terminal domain)"/>
    <property type="match status" value="1"/>
</dbReference>
<feature type="compositionally biased region" description="Low complexity" evidence="3">
    <location>
        <begin position="213"/>
        <end position="237"/>
    </location>
</feature>
<evidence type="ECO:0000259" key="4">
    <source>
        <dbReference type="SMART" id="SM00998"/>
    </source>
</evidence>
<dbReference type="InterPro" id="IPR022761">
    <property type="entry name" value="Fumarate_lyase_N"/>
</dbReference>
<dbReference type="PANTHER" id="PTHR43172:SF2">
    <property type="entry name" value="ADENYLOSUCCINATE LYASE C-TERMINAL DOMAIN-CONTAINING PROTEIN"/>
    <property type="match status" value="1"/>
</dbReference>
<dbReference type="InterPro" id="IPR019468">
    <property type="entry name" value="AdenyloSucc_lyase_C"/>
</dbReference>
<dbReference type="Pfam" id="PF00206">
    <property type="entry name" value="Lyase_1"/>
    <property type="match status" value="2"/>
</dbReference>
<evidence type="ECO:0000256" key="3">
    <source>
        <dbReference type="SAM" id="MobiDB-lite"/>
    </source>
</evidence>
<dbReference type="InterPro" id="IPR024083">
    <property type="entry name" value="Fumarase/histidase_N"/>
</dbReference>
<dbReference type="PROSITE" id="PS00163">
    <property type="entry name" value="FUMARATE_LYASES"/>
    <property type="match status" value="1"/>
</dbReference>
<dbReference type="SMART" id="SM00998">
    <property type="entry name" value="ADSL_C"/>
    <property type="match status" value="1"/>
</dbReference>
<dbReference type="PRINTS" id="PR00149">
    <property type="entry name" value="FUMRATELYASE"/>
</dbReference>
<comment type="caution">
    <text evidence="5">The sequence shown here is derived from an EMBL/GenBank/DDBJ whole genome shotgun (WGS) entry which is preliminary data.</text>
</comment>
<dbReference type="RefSeq" id="WP_183645404.1">
    <property type="nucleotide sequence ID" value="NZ_JACIBV010000001.1"/>
</dbReference>
<dbReference type="GO" id="GO:0047472">
    <property type="term" value="F:3-carboxy-cis,cis-muconate cycloisomerase activity"/>
    <property type="evidence" value="ECO:0007669"/>
    <property type="project" value="UniProtKB-EC"/>
</dbReference>
<dbReference type="InterPro" id="IPR000362">
    <property type="entry name" value="Fumarate_lyase_fam"/>
</dbReference>
<dbReference type="InterPro" id="IPR008948">
    <property type="entry name" value="L-Aspartase-like"/>
</dbReference>
<gene>
    <name evidence="5" type="ORF">FHR33_001725</name>
</gene>
<feature type="compositionally biased region" description="Gly residues" evidence="3">
    <location>
        <begin position="258"/>
        <end position="274"/>
    </location>
</feature>
<protein>
    <submittedName>
        <fullName evidence="5">3-carboxy-cis,cis-muconate cycloisomerase</fullName>
        <ecNumber evidence="5">5.5.1.2</ecNumber>
    </submittedName>
</protein>
<evidence type="ECO:0000256" key="2">
    <source>
        <dbReference type="ARBA" id="ARBA00034772"/>
    </source>
</evidence>
<accession>A0A7W5V6M4</accession>
<dbReference type="AlphaFoldDB" id="A0A7W5V6M4"/>
<sequence>MTSADLGLLSAGHAGSAVAAATSDEAFLQALLDAEAALTRAWASLAGGGFHVPEQAGLWVTEAARAERFDLPSLVLRAREGGNPVIPLVADLTAAVGDRAAPYVHLGATSQDIMDTALMLVAHRALGAVLSDLARTAGALAVLAAEHRDTPMPGRTLTQHAVPTTFGLKAAGWRALALDAHDRLLAVRRSLPAQLGGAAGTMAAFSAISQAPATSAVPPGSPGPAVVEVPESSKSSQGPGGPGGSEGSAGSGSSEGSAGSGGSEGSAGSGGEPAGVGPSLVAGFARETGLAEPVLPWHVLRTPVADLGGALAFTAGALGKMAADVLVLSRTEIGEVSEAAGGGSSAMPHKSNPVRATWIAAAVRRAPALAAVLYGSLAAEDERPSGAWHAEWQTLRDLLRLVGGAARDAADLVEGLRVDRERMRANLDLTGGLIVSERLAAALTPVLGKERARALLAGASPGQGLREALEQAVGDRLALDDLLDPTHYLGSAPALVDRALRRTPGQTP</sequence>
<organism evidence="5 6">
    <name type="scientific">Nonomuraea dietziae</name>
    <dbReference type="NCBI Taxonomy" id="65515"/>
    <lineage>
        <taxon>Bacteria</taxon>
        <taxon>Bacillati</taxon>
        <taxon>Actinomycetota</taxon>
        <taxon>Actinomycetes</taxon>
        <taxon>Streptosporangiales</taxon>
        <taxon>Streptosporangiaceae</taxon>
        <taxon>Nonomuraea</taxon>
    </lineage>
</organism>
<evidence type="ECO:0000313" key="6">
    <source>
        <dbReference type="Proteomes" id="UP000579945"/>
    </source>
</evidence>
<keyword evidence="1" id="KW-0456">Lyase</keyword>
<keyword evidence="6" id="KW-1185">Reference proteome</keyword>
<dbReference type="EC" id="5.5.1.2" evidence="5"/>
<keyword evidence="5" id="KW-0413">Isomerase</keyword>
<proteinExistence type="inferred from homology"/>
<dbReference type="GeneID" id="95388263"/>
<dbReference type="EMBL" id="JACIBV010000001">
    <property type="protein sequence ID" value="MBB3725865.1"/>
    <property type="molecule type" value="Genomic_DNA"/>
</dbReference>
<evidence type="ECO:0000256" key="1">
    <source>
        <dbReference type="ARBA" id="ARBA00023239"/>
    </source>
</evidence>